<keyword evidence="6" id="KW-1185">Reference proteome</keyword>
<dbReference type="Pfam" id="PF00452">
    <property type="entry name" value="Bcl-2"/>
    <property type="match status" value="1"/>
</dbReference>
<dbReference type="GO" id="GO:0005741">
    <property type="term" value="C:mitochondrial outer membrane"/>
    <property type="evidence" value="ECO:0007669"/>
    <property type="project" value="TreeGrafter"/>
</dbReference>
<dbReference type="RefSeq" id="XP_023933050.1">
    <property type="nucleotide sequence ID" value="XM_024077282.1"/>
</dbReference>
<dbReference type="PRINTS" id="PR01862">
    <property type="entry name" value="BCL2FAMILY"/>
</dbReference>
<organism evidence="6 7">
    <name type="scientific">Lingula anatina</name>
    <name type="common">Brachiopod</name>
    <name type="synonym">Lingula unguis</name>
    <dbReference type="NCBI Taxonomy" id="7574"/>
    <lineage>
        <taxon>Eukaryota</taxon>
        <taxon>Metazoa</taxon>
        <taxon>Spiralia</taxon>
        <taxon>Lophotrochozoa</taxon>
        <taxon>Brachiopoda</taxon>
        <taxon>Linguliformea</taxon>
        <taxon>Lingulata</taxon>
        <taxon>Lingulida</taxon>
        <taxon>Linguloidea</taxon>
        <taxon>Lingulidae</taxon>
        <taxon>Lingula</taxon>
    </lineage>
</organism>
<dbReference type="AlphaFoldDB" id="A0A2R2MS11"/>
<dbReference type="GO" id="GO:0097192">
    <property type="term" value="P:extrinsic apoptotic signaling pathway in absence of ligand"/>
    <property type="evidence" value="ECO:0007669"/>
    <property type="project" value="TreeGrafter"/>
</dbReference>
<keyword evidence="2" id="KW-0053">Apoptosis</keyword>
<dbReference type="GO" id="GO:0051400">
    <property type="term" value="F:BH domain binding"/>
    <property type="evidence" value="ECO:0007669"/>
    <property type="project" value="TreeGrafter"/>
</dbReference>
<dbReference type="SUPFAM" id="SSF56854">
    <property type="entry name" value="Bcl-2 inhibitors of programmed cell death"/>
    <property type="match status" value="1"/>
</dbReference>
<keyword evidence="4" id="KW-0812">Transmembrane</keyword>
<evidence type="ECO:0000256" key="3">
    <source>
        <dbReference type="SAM" id="MobiDB-lite"/>
    </source>
</evidence>
<protein>
    <submittedName>
        <fullName evidence="7">Bcl-2-like protein 2</fullName>
    </submittedName>
</protein>
<dbReference type="Proteomes" id="UP000085678">
    <property type="component" value="Unplaced"/>
</dbReference>
<proteinExistence type="inferred from homology"/>
<evidence type="ECO:0000256" key="2">
    <source>
        <dbReference type="ARBA" id="ARBA00022703"/>
    </source>
</evidence>
<accession>A0A2R2MS11</accession>
<reference evidence="7" key="1">
    <citation type="submission" date="2025-08" db="UniProtKB">
        <authorList>
            <consortium name="RefSeq"/>
        </authorList>
    </citation>
    <scope>IDENTIFICATION</scope>
    <source>
        <tissue evidence="7">Gonads</tissue>
    </source>
</reference>
<evidence type="ECO:0000256" key="1">
    <source>
        <dbReference type="ARBA" id="ARBA00009458"/>
    </source>
</evidence>
<dbReference type="PROSITE" id="PS50062">
    <property type="entry name" value="BCL2_FAMILY"/>
    <property type="match status" value="1"/>
</dbReference>
<evidence type="ECO:0000313" key="6">
    <source>
        <dbReference type="Proteomes" id="UP000085678"/>
    </source>
</evidence>
<dbReference type="InterPro" id="IPR020726">
    <property type="entry name" value="Bcl2_BH2_motif_CS"/>
</dbReference>
<dbReference type="Gene3D" id="1.10.437.10">
    <property type="entry name" value="Blc2-like"/>
    <property type="match status" value="1"/>
</dbReference>
<keyword evidence="4" id="KW-1133">Transmembrane helix</keyword>
<dbReference type="PANTHER" id="PTHR11256:SF50">
    <property type="entry name" value="APOPTOSIS REGULATOR CED-9"/>
    <property type="match status" value="1"/>
</dbReference>
<sequence>MNRQYDQTTMTNINNNNNMSSLNSRPLVRDYIATRLKKTGCNMLADSQEPTRLHQCMRLLGEEFEQRYRTVFQDLCGQLHLTQTTAYPAFFQIADEIFQDGVKWGRIVGLIAFGGALSVYCVEKEMPGLVENIIEWETTYLDTQLAPWIIQHGGWNGLVEFYEGGAEMRNEQLWPNVKMALTAIGAVAGAGLTLGFLLSKS</sequence>
<dbReference type="CDD" id="cd06845">
    <property type="entry name" value="Bcl-2_like"/>
    <property type="match status" value="1"/>
</dbReference>
<comment type="similarity">
    <text evidence="1">Belongs to the Bcl-2 family.</text>
</comment>
<feature type="transmembrane region" description="Helical" evidence="4">
    <location>
        <begin position="179"/>
        <end position="198"/>
    </location>
</feature>
<gene>
    <name evidence="7" type="primary">LOC106159441</name>
</gene>
<feature type="region of interest" description="Disordered" evidence="3">
    <location>
        <begin position="1"/>
        <end position="22"/>
    </location>
</feature>
<dbReference type="KEGG" id="lak:106159441"/>
<dbReference type="InterPro" id="IPR002475">
    <property type="entry name" value="Bcl2-like"/>
</dbReference>
<keyword evidence="4" id="KW-0472">Membrane</keyword>
<dbReference type="GO" id="GO:0001836">
    <property type="term" value="P:release of cytochrome c from mitochondria"/>
    <property type="evidence" value="ECO:0007669"/>
    <property type="project" value="TreeGrafter"/>
</dbReference>
<evidence type="ECO:0000313" key="7">
    <source>
        <dbReference type="RefSeq" id="XP_023933050.1"/>
    </source>
</evidence>
<dbReference type="PANTHER" id="PTHR11256">
    <property type="entry name" value="BCL-2 RELATED"/>
    <property type="match status" value="1"/>
</dbReference>
<dbReference type="GO" id="GO:0008630">
    <property type="term" value="P:intrinsic apoptotic signaling pathway in response to DNA damage"/>
    <property type="evidence" value="ECO:0007669"/>
    <property type="project" value="TreeGrafter"/>
</dbReference>
<name>A0A2R2MS11_LINAN</name>
<dbReference type="InParanoid" id="A0A2R2MS11"/>
<dbReference type="InterPro" id="IPR036834">
    <property type="entry name" value="Bcl-2-like_sf"/>
</dbReference>
<dbReference type="SMART" id="SM00337">
    <property type="entry name" value="BCL"/>
    <property type="match status" value="1"/>
</dbReference>
<dbReference type="STRING" id="7574.A0A2R2MS11"/>
<dbReference type="PROSITE" id="PS01258">
    <property type="entry name" value="BH2"/>
    <property type="match status" value="1"/>
</dbReference>
<feature type="compositionally biased region" description="Low complexity" evidence="3">
    <location>
        <begin position="8"/>
        <end position="22"/>
    </location>
</feature>
<feature type="domain" description="Bcl-2 Bcl-2 homology region 1-3" evidence="5">
    <location>
        <begin position="57"/>
        <end position="155"/>
    </location>
</feature>
<evidence type="ECO:0000259" key="5">
    <source>
        <dbReference type="SMART" id="SM00337"/>
    </source>
</evidence>
<dbReference type="OrthoDB" id="6021377at2759"/>
<dbReference type="InterPro" id="IPR046371">
    <property type="entry name" value="Bcl-2_BH1-3"/>
</dbReference>
<evidence type="ECO:0000256" key="4">
    <source>
        <dbReference type="SAM" id="Phobius"/>
    </source>
</evidence>
<dbReference type="GO" id="GO:0042981">
    <property type="term" value="P:regulation of apoptotic process"/>
    <property type="evidence" value="ECO:0007669"/>
    <property type="project" value="InterPro"/>
</dbReference>
<dbReference type="InterPro" id="IPR026298">
    <property type="entry name" value="Bcl-2_fam"/>
</dbReference>
<dbReference type="GeneID" id="106159441"/>